<accession>A0ABC9YWX6</accession>
<evidence type="ECO:0000313" key="1">
    <source>
        <dbReference type="EMBL" id="GAP29706.1"/>
    </source>
</evidence>
<gene>
    <name evidence="1" type="ORF">NSK11_contig00062-0014</name>
</gene>
<organism evidence="1 2">
    <name type="scientific">Nocardia seriolae</name>
    <dbReference type="NCBI Taxonomy" id="37332"/>
    <lineage>
        <taxon>Bacteria</taxon>
        <taxon>Bacillati</taxon>
        <taxon>Actinomycetota</taxon>
        <taxon>Actinomycetes</taxon>
        <taxon>Mycobacteriales</taxon>
        <taxon>Nocardiaceae</taxon>
        <taxon>Nocardia</taxon>
    </lineage>
</organism>
<reference evidence="1 2" key="2">
    <citation type="journal article" date="2016" name="Genome Announc.">
        <title>Draft Genome Sequence of Erythromycin- and Oxytetracycline-Sensitive Nocardia seriolae Strain U-1 (NBRC 110359).</title>
        <authorList>
            <person name="Imajoh M."/>
            <person name="Sukeda M."/>
            <person name="Shimizu M."/>
            <person name="Yamane J."/>
            <person name="Ohnishi K."/>
            <person name="Oshima S."/>
        </authorList>
    </citation>
    <scope>NUCLEOTIDE SEQUENCE [LARGE SCALE GENOMIC DNA]</scope>
    <source>
        <strain evidence="1 2">U-1</strain>
    </source>
</reference>
<protein>
    <submittedName>
        <fullName evidence="1">Methyltransferase type 12</fullName>
    </submittedName>
</protein>
<evidence type="ECO:0000313" key="2">
    <source>
        <dbReference type="Proteomes" id="UP000037179"/>
    </source>
</evidence>
<keyword evidence="1" id="KW-0808">Transferase</keyword>
<dbReference type="AlphaFoldDB" id="A0ABC9YWX6"/>
<proteinExistence type="predicted"/>
<comment type="caution">
    <text evidence="1">The sequence shown here is derived from an EMBL/GenBank/DDBJ whole genome shotgun (WGS) entry which is preliminary data.</text>
</comment>
<dbReference type="GO" id="GO:0032259">
    <property type="term" value="P:methylation"/>
    <property type="evidence" value="ECO:0007669"/>
    <property type="project" value="UniProtKB-KW"/>
</dbReference>
<dbReference type="EMBL" id="BBYQ01000062">
    <property type="protein sequence ID" value="GAP29706.1"/>
    <property type="molecule type" value="Genomic_DNA"/>
</dbReference>
<keyword evidence="2" id="KW-1185">Reference proteome</keyword>
<reference evidence="2" key="1">
    <citation type="submission" date="2015-07" db="EMBL/GenBank/DDBJ databases">
        <title>Nocardia seriolae U-1 whole genome shotgun sequence.</title>
        <authorList>
            <person name="Imajoh M."/>
            <person name="Fukumoto Y."/>
            <person name="Sukeda M."/>
            <person name="Yamane J."/>
            <person name="Yamasaki K."/>
            <person name="Shimizu M."/>
            <person name="Ohnishi K."/>
            <person name="Oshima S."/>
        </authorList>
    </citation>
    <scope>NUCLEOTIDE SEQUENCE [LARGE SCALE GENOMIC DNA]</scope>
    <source>
        <strain evidence="2">U-1</strain>
    </source>
</reference>
<sequence>MPAAHYTEEKVMVAGVLAQGPRRDIGGCAARPGGRTDAQRSNVRTAVGSGTFGPVRTVGSMLPWSRRGFTEKGLLRDALV</sequence>
<keyword evidence="1" id="KW-0489">Methyltransferase</keyword>
<name>A0ABC9YWX6_9NOCA</name>
<dbReference type="GO" id="GO:0008168">
    <property type="term" value="F:methyltransferase activity"/>
    <property type="evidence" value="ECO:0007669"/>
    <property type="project" value="UniProtKB-KW"/>
</dbReference>
<dbReference type="Proteomes" id="UP000037179">
    <property type="component" value="Unassembled WGS sequence"/>
</dbReference>